<gene>
    <name evidence="1" type="ORF">GCM10010987_65290</name>
</gene>
<name>A0AA87W9N1_9BRAD</name>
<reference evidence="1" key="1">
    <citation type="journal article" date="2014" name="Int. J. Syst. Evol. Microbiol.">
        <title>Complete genome sequence of Corynebacterium casei LMG S-19264T (=DSM 44701T), isolated from a smear-ripened cheese.</title>
        <authorList>
            <consortium name="US DOE Joint Genome Institute (JGI-PGF)"/>
            <person name="Walter F."/>
            <person name="Albersmeier A."/>
            <person name="Kalinowski J."/>
            <person name="Ruckert C."/>
        </authorList>
    </citation>
    <scope>NUCLEOTIDE SEQUENCE</scope>
    <source>
        <strain evidence="1">CGMCC 1.15034</strain>
    </source>
</reference>
<sequence>MRSTVIAAITSAATTSGRREASWGFTEMSGAIVTAALFPDLGGGVNVATVMPGKRSAARDDSGGVEAKRWARR</sequence>
<dbReference type="EMBL" id="BMHC01000021">
    <property type="protein sequence ID" value="GGI31614.1"/>
    <property type="molecule type" value="Genomic_DNA"/>
</dbReference>
<reference evidence="1" key="2">
    <citation type="submission" date="2022-12" db="EMBL/GenBank/DDBJ databases">
        <authorList>
            <person name="Sun Q."/>
            <person name="Zhou Y."/>
        </authorList>
    </citation>
    <scope>NUCLEOTIDE SEQUENCE</scope>
    <source>
        <strain evidence="1">CGMCC 1.15034</strain>
    </source>
</reference>
<organism evidence="1 2">
    <name type="scientific">Bradyrhizobium guangdongense</name>
    <dbReference type="NCBI Taxonomy" id="1325090"/>
    <lineage>
        <taxon>Bacteria</taxon>
        <taxon>Pseudomonadati</taxon>
        <taxon>Pseudomonadota</taxon>
        <taxon>Alphaproteobacteria</taxon>
        <taxon>Hyphomicrobiales</taxon>
        <taxon>Nitrobacteraceae</taxon>
        <taxon>Bradyrhizobium</taxon>
    </lineage>
</organism>
<evidence type="ECO:0000313" key="1">
    <source>
        <dbReference type="EMBL" id="GGI31614.1"/>
    </source>
</evidence>
<dbReference type="AlphaFoldDB" id="A0AA87W9N1"/>
<protein>
    <submittedName>
        <fullName evidence="1">Uncharacterized protein</fullName>
    </submittedName>
</protein>
<evidence type="ECO:0000313" key="2">
    <source>
        <dbReference type="Proteomes" id="UP000625079"/>
    </source>
</evidence>
<dbReference type="Proteomes" id="UP000625079">
    <property type="component" value="Unassembled WGS sequence"/>
</dbReference>
<proteinExistence type="predicted"/>
<accession>A0AA87W9N1</accession>
<comment type="caution">
    <text evidence="1">The sequence shown here is derived from an EMBL/GenBank/DDBJ whole genome shotgun (WGS) entry which is preliminary data.</text>
</comment>